<feature type="coiled-coil region" evidence="2">
    <location>
        <begin position="164"/>
        <end position="230"/>
    </location>
</feature>
<evidence type="ECO:0000256" key="2">
    <source>
        <dbReference type="SAM" id="Coils"/>
    </source>
</evidence>
<feature type="compositionally biased region" description="Polar residues" evidence="3">
    <location>
        <begin position="1"/>
        <end position="10"/>
    </location>
</feature>
<protein>
    <recommendedName>
        <fullName evidence="7">Ubiquitin-like domain-containing protein</fullName>
    </recommendedName>
</protein>
<dbReference type="AlphaFoldDB" id="A0A0C3Q175"/>
<dbReference type="Proteomes" id="UP000054248">
    <property type="component" value="Unassembled WGS sequence"/>
</dbReference>
<organism evidence="4 6">
    <name type="scientific">Tulasnella calospora MUT 4182</name>
    <dbReference type="NCBI Taxonomy" id="1051891"/>
    <lineage>
        <taxon>Eukaryota</taxon>
        <taxon>Fungi</taxon>
        <taxon>Dikarya</taxon>
        <taxon>Basidiomycota</taxon>
        <taxon>Agaricomycotina</taxon>
        <taxon>Agaricomycetes</taxon>
        <taxon>Cantharellales</taxon>
        <taxon>Tulasnellaceae</taxon>
        <taxon>Tulasnella</taxon>
    </lineage>
</organism>
<feature type="coiled-coil region" evidence="2">
    <location>
        <begin position="88"/>
        <end position="118"/>
    </location>
</feature>
<reference evidence="6" key="2">
    <citation type="submission" date="2015-01" db="EMBL/GenBank/DDBJ databases">
        <title>Evolutionary Origins and Diversification of the Mycorrhizal Mutualists.</title>
        <authorList>
            <consortium name="DOE Joint Genome Institute"/>
            <consortium name="Mycorrhizal Genomics Consortium"/>
            <person name="Kohler A."/>
            <person name="Kuo A."/>
            <person name="Nagy L.G."/>
            <person name="Floudas D."/>
            <person name="Copeland A."/>
            <person name="Barry K.W."/>
            <person name="Cichocki N."/>
            <person name="Veneault-Fourrey C."/>
            <person name="LaButti K."/>
            <person name="Lindquist E.A."/>
            <person name="Lipzen A."/>
            <person name="Lundell T."/>
            <person name="Morin E."/>
            <person name="Murat C."/>
            <person name="Riley R."/>
            <person name="Ohm R."/>
            <person name="Sun H."/>
            <person name="Tunlid A."/>
            <person name="Henrissat B."/>
            <person name="Grigoriev I.V."/>
            <person name="Hibbett D.S."/>
            <person name="Martin F."/>
        </authorList>
    </citation>
    <scope>NUCLEOTIDE SEQUENCE [LARGE SCALE GENOMIC DNA]</scope>
    <source>
        <strain evidence="6">MUT 4182</strain>
    </source>
</reference>
<sequence length="494" mass="55176">MATVNGTHPKSSAGVAPSALPAGNAGVKKNVSAAGPAPSTAPPAPPTTTRAPPRTNATGTSNVAVNGTTTSSKSKKKEAAPPDTATLFENVKNRIAVLEEDKRHLEEDERRAAEEARENIKGIHDSVIQSKYIELFQEMKRIEREFGKEKQKLVKEKDASKAQLTKANIAKTKLENLARELQKDNKKLRDDTKRLAANVEDAQEEILAMKEEMERRLEQVKKKEKKTREAPDIVVKVVCKYRAELLFKISRKAKLSRLFNTWTDRMESMASSKNGDAVKNRSANGTTAKSDGSDVTMPQTNFVFLHLGRTISPDQTPEELDMEGGDEILAVEMMDLTDDSADPYVSPVQQEAITKNWTEDPIEAAAAMEDVFNGVVRERLKHVLRQYEVREKHFECVVRSKELEMLVTRARLEELRRLTEEEIRQLRQKLEEMQDSQNKLMDKVIACCQELLDADSGGTSQQLIMFLQEEMEKRGLKLPPDTGLDSPVNGHSGG</sequence>
<dbReference type="InterPro" id="IPR029071">
    <property type="entry name" value="Ubiquitin-like_domsf"/>
</dbReference>
<comment type="similarity">
    <text evidence="1">Belongs to the taxilin family.</text>
</comment>
<accession>A0A0C3Q175</accession>
<feature type="coiled-coil region" evidence="2">
    <location>
        <begin position="409"/>
        <end position="443"/>
    </location>
</feature>
<evidence type="ECO:0000313" key="5">
    <source>
        <dbReference type="EMBL" id="KIO22389.1"/>
    </source>
</evidence>
<proteinExistence type="inferred from homology"/>
<dbReference type="SUPFAM" id="SSF54236">
    <property type="entry name" value="Ubiquitin-like"/>
    <property type="match status" value="1"/>
</dbReference>
<feature type="region of interest" description="Disordered" evidence="3">
    <location>
        <begin position="1"/>
        <end position="87"/>
    </location>
</feature>
<dbReference type="EMBL" id="KN823124">
    <property type="protein sequence ID" value="KIO21880.1"/>
    <property type="molecule type" value="Genomic_DNA"/>
</dbReference>
<dbReference type="InterPro" id="IPR026183">
    <property type="entry name" value="Taxilin_fam"/>
</dbReference>
<dbReference type="STRING" id="1051891.A0A0C3Q175"/>
<dbReference type="PANTHER" id="PTHR16127:SF13">
    <property type="entry name" value="GH01188P"/>
    <property type="match status" value="1"/>
</dbReference>
<feature type="compositionally biased region" description="Low complexity" evidence="3">
    <location>
        <begin position="47"/>
        <end position="60"/>
    </location>
</feature>
<dbReference type="Gene3D" id="3.10.20.90">
    <property type="entry name" value="Phosphatidylinositol 3-kinase Catalytic Subunit, Chain A, domain 1"/>
    <property type="match status" value="1"/>
</dbReference>
<dbReference type="HOGENOM" id="CLU_043419_1_0_1"/>
<dbReference type="EMBL" id="KN823111">
    <property type="protein sequence ID" value="KIO22389.1"/>
    <property type="molecule type" value="Genomic_DNA"/>
</dbReference>
<feature type="compositionally biased region" description="Polar residues" evidence="3">
    <location>
        <begin position="281"/>
        <end position="290"/>
    </location>
</feature>
<keyword evidence="6" id="KW-1185">Reference proteome</keyword>
<evidence type="ECO:0008006" key="7">
    <source>
        <dbReference type="Google" id="ProtNLM"/>
    </source>
</evidence>
<dbReference type="OrthoDB" id="442921at2759"/>
<reference evidence="4" key="3">
    <citation type="submission" date="2015-02" db="EMBL/GenBank/DDBJ databases">
        <title>Evolutionary Origins and Diversification of the Mycorrhizal Mutualists.</title>
        <authorList>
            <consortium name="DOE Joint Genome Institute"/>
            <consortium name="Mycorrhizal Genomics Consortium"/>
            <person name="Kohler A."/>
            <person name="Kuo A."/>
            <person name="Nagy L.G."/>
            <person name="Floudas D."/>
            <person name="Copeland A."/>
            <person name="Barry K.W."/>
            <person name="Cichocki N."/>
            <person name="Veneault-Fourrey C."/>
            <person name="LaButti K."/>
            <person name="Lindquist E.A."/>
            <person name="Lipzen A."/>
            <person name="Lundell T."/>
            <person name="Morin E."/>
            <person name="Murat C."/>
            <person name="Riley R."/>
            <person name="Ohm R."/>
            <person name="Sun H."/>
            <person name="Tunlid A."/>
            <person name="Henrissat B."/>
            <person name="Grigoriev I.V."/>
            <person name="Hibbett D.S."/>
            <person name="Martin F."/>
        </authorList>
    </citation>
    <scope>NUCLEOTIDE SEQUENCE</scope>
    <source>
        <strain evidence="4 6">MUT 4182</strain>
    </source>
</reference>
<evidence type="ECO:0000313" key="4">
    <source>
        <dbReference type="EMBL" id="KIO21880.1"/>
    </source>
</evidence>
<name>A0A0C3Q175_9AGAM</name>
<evidence type="ECO:0000256" key="1">
    <source>
        <dbReference type="ARBA" id="ARBA00009550"/>
    </source>
</evidence>
<evidence type="ECO:0000256" key="3">
    <source>
        <dbReference type="SAM" id="MobiDB-lite"/>
    </source>
</evidence>
<reference evidence="4 6" key="1">
    <citation type="submission" date="2014-04" db="EMBL/GenBank/DDBJ databases">
        <authorList>
            <consortium name="DOE Joint Genome Institute"/>
            <person name="Kuo A."/>
            <person name="Girlanda M."/>
            <person name="Perotto S."/>
            <person name="Kohler A."/>
            <person name="Nagy L.G."/>
            <person name="Floudas D."/>
            <person name="Copeland A."/>
            <person name="Barry K.W."/>
            <person name="Cichocki N."/>
            <person name="Veneault-Fourrey C."/>
            <person name="LaButti K."/>
            <person name="Lindquist E.A."/>
            <person name="Lipzen A."/>
            <person name="Lundell T."/>
            <person name="Morin E."/>
            <person name="Murat C."/>
            <person name="Sun H."/>
            <person name="Tunlid A."/>
            <person name="Henrissat B."/>
            <person name="Grigoriev I.V."/>
            <person name="Hibbett D.S."/>
            <person name="Martin F."/>
            <person name="Nordberg H.P."/>
            <person name="Cantor M.N."/>
            <person name="Hua S.X."/>
        </authorList>
    </citation>
    <scope>NUCLEOTIDE SEQUENCE [LARGE SCALE GENOMIC DNA]</scope>
    <source>
        <strain evidence="4 6">MUT 4182</strain>
    </source>
</reference>
<dbReference type="PANTHER" id="PTHR16127">
    <property type="entry name" value="TAXILIN"/>
    <property type="match status" value="1"/>
</dbReference>
<dbReference type="GO" id="GO:0019905">
    <property type="term" value="F:syntaxin binding"/>
    <property type="evidence" value="ECO:0007669"/>
    <property type="project" value="InterPro"/>
</dbReference>
<evidence type="ECO:0000313" key="6">
    <source>
        <dbReference type="Proteomes" id="UP000054248"/>
    </source>
</evidence>
<dbReference type="Pfam" id="PF09728">
    <property type="entry name" value="Taxilin"/>
    <property type="match status" value="2"/>
</dbReference>
<dbReference type="CDD" id="cd01763">
    <property type="entry name" value="Ubl_SUMO_like"/>
    <property type="match status" value="1"/>
</dbReference>
<feature type="region of interest" description="Disordered" evidence="3">
    <location>
        <begin position="272"/>
        <end position="293"/>
    </location>
</feature>
<keyword evidence="2" id="KW-0175">Coiled coil</keyword>
<gene>
    <name evidence="5" type="ORF">M407DRAFT_216596</name>
    <name evidence="4" type="ORF">M407DRAFT_217461</name>
</gene>